<evidence type="ECO:0000256" key="1">
    <source>
        <dbReference type="SAM" id="Phobius"/>
    </source>
</evidence>
<feature type="transmembrane region" description="Helical" evidence="1">
    <location>
        <begin position="40"/>
        <end position="63"/>
    </location>
</feature>
<reference evidence="2 3" key="1">
    <citation type="submission" date="2020-01" db="EMBL/GenBank/DDBJ databases">
        <authorList>
            <person name="Kim M.K."/>
        </authorList>
    </citation>
    <scope>NUCLEOTIDE SEQUENCE [LARGE SCALE GENOMIC DNA]</scope>
    <source>
        <strain evidence="2 3">172606-1</strain>
    </source>
</reference>
<proteinExistence type="predicted"/>
<gene>
    <name evidence="2" type="ORF">GXP67_03880</name>
</gene>
<keyword evidence="1" id="KW-0812">Transmembrane</keyword>
<name>A0A6C0GD22_9BACT</name>
<dbReference type="RefSeq" id="WP_162441942.1">
    <property type="nucleotide sequence ID" value="NZ_CP048222.1"/>
</dbReference>
<keyword evidence="1" id="KW-1133">Transmembrane helix</keyword>
<dbReference type="AlphaFoldDB" id="A0A6C0GD22"/>
<keyword evidence="1" id="KW-0472">Membrane</keyword>
<organism evidence="2 3">
    <name type="scientific">Rhodocytophaga rosea</name>
    <dbReference type="NCBI Taxonomy" id="2704465"/>
    <lineage>
        <taxon>Bacteria</taxon>
        <taxon>Pseudomonadati</taxon>
        <taxon>Bacteroidota</taxon>
        <taxon>Cytophagia</taxon>
        <taxon>Cytophagales</taxon>
        <taxon>Rhodocytophagaceae</taxon>
        <taxon>Rhodocytophaga</taxon>
    </lineage>
</organism>
<dbReference type="EMBL" id="CP048222">
    <property type="protein sequence ID" value="QHT65865.1"/>
    <property type="molecule type" value="Genomic_DNA"/>
</dbReference>
<dbReference type="Proteomes" id="UP000480178">
    <property type="component" value="Chromosome"/>
</dbReference>
<evidence type="ECO:0000313" key="3">
    <source>
        <dbReference type="Proteomes" id="UP000480178"/>
    </source>
</evidence>
<protein>
    <recommendedName>
        <fullName evidence="4">VWA domain-containing protein</fullName>
    </recommendedName>
</protein>
<keyword evidence="3" id="KW-1185">Reference proteome</keyword>
<dbReference type="KEGG" id="rhoz:GXP67_03880"/>
<sequence>MQEPNDKHLHDWVRKTLPTYQPAPQPQDWIRMQKKLRQRYWWRMGFLCLGCVLIGIMGLWWFYRDAAPYKPVQEKAASTESRPQLEHSFSSQNQVIPATRADSSTIAMEGKANSRLESRKHITVTAITQTIHVLKQNVSFLLQKKAESSLPQVSIPLFSLEENHIRYQMQTGDFGADSTSYQVFSRNVSKWPDAVVVCDLTTSMYPYSVQIFSWLQKNSQKPNIKAVLFFTDCDSTGQETRLMETSGQMFVSTSLQAENVLPVMVQAARNTVRNGNSEENDIEALLYAQQQFPEAKHLILIADNSSAVKDMAFLENIKKPVHVILCGSAADSTQAFQPEYKDIALQTKGSLHTMEDDLNPGEEKKQPWLQVGERFYRYDVKKKQYKLTRFRYRPKHIMGLFWL</sequence>
<accession>A0A6C0GD22</accession>
<evidence type="ECO:0008006" key="4">
    <source>
        <dbReference type="Google" id="ProtNLM"/>
    </source>
</evidence>
<evidence type="ECO:0000313" key="2">
    <source>
        <dbReference type="EMBL" id="QHT65865.1"/>
    </source>
</evidence>